<evidence type="ECO:0000259" key="8">
    <source>
        <dbReference type="Pfam" id="PF04052"/>
    </source>
</evidence>
<keyword evidence="3 7" id="KW-0132">Cell division</keyword>
<keyword evidence="5 7" id="KW-0574">Periplasm</keyword>
<comment type="subunit">
    <text evidence="7">The Tol-Pal system is composed of five core proteins: the inner membrane proteins TolA, TolQ and TolR, the periplasmic protein TolB and the outer membrane protein Pal. They form a network linking the inner and outer membranes and the peptidoglycan layer.</text>
</comment>
<dbReference type="EMBL" id="JAGQDD010000021">
    <property type="protein sequence ID" value="MBQ0932947.1"/>
    <property type="molecule type" value="Genomic_DNA"/>
</dbReference>
<dbReference type="Proteomes" id="UP000676246">
    <property type="component" value="Unassembled WGS sequence"/>
</dbReference>
<dbReference type="PANTHER" id="PTHR36842">
    <property type="entry name" value="PROTEIN TOLB HOMOLOG"/>
    <property type="match status" value="1"/>
</dbReference>
<dbReference type="PANTHER" id="PTHR36842:SF1">
    <property type="entry name" value="PROTEIN TOLB"/>
    <property type="match status" value="1"/>
</dbReference>
<keyword evidence="10" id="KW-1185">Reference proteome</keyword>
<dbReference type="SUPFAM" id="SSF69304">
    <property type="entry name" value="Tricorn protease N-terminal domain"/>
    <property type="match status" value="1"/>
</dbReference>
<sequence>MGAAAGLGGGLLAGPAAAQFRVEISGVGATQLPIVLGRFRGEESAPQAVSAIVRADLERSGRFRIVDTPAGLDELSTPAYPDLRSRGADALVAGSVTRLSDGRFDARYKLWDVVKGQDQGGQSVAVPAADLRLAAHRIADAIYEKLTGEKGVFSTRIAYVTRGGGRYQLRITDADGEGGQVALASAEPIISPAWSPDGRELAYVSFETRKAVVWVQDLQSGARRQLANFRGTNSAPAWSPDGRELAVTLSRDGGSQVFLIGRDGGAPRRITQSSAIDTEAVFSPDGRQIYFVSDRGGSPQIYRQPLGGGGAERVTFQGGYNISPALSPDGRTLAYVTRLGGNQFRVMTLELSSGQVTAVSDTIDDERPTFAPNGRFIIYATRSQGREVLMTTTLDGKIRTRLLSSGLDIREPVWGPYGR</sequence>
<evidence type="ECO:0000256" key="3">
    <source>
        <dbReference type="ARBA" id="ARBA00022618"/>
    </source>
</evidence>
<dbReference type="HAMAP" id="MF_00671">
    <property type="entry name" value="TolB"/>
    <property type="match status" value="1"/>
</dbReference>
<name>A0A940YAG8_9BURK</name>
<keyword evidence="4 7" id="KW-0732">Signal</keyword>
<evidence type="ECO:0000256" key="6">
    <source>
        <dbReference type="ARBA" id="ARBA00023306"/>
    </source>
</evidence>
<dbReference type="Gene3D" id="3.40.50.10070">
    <property type="entry name" value="TolB, N-terminal domain"/>
    <property type="match status" value="1"/>
</dbReference>
<comment type="subcellular location">
    <subcellularLocation>
        <location evidence="1 7">Periplasm</location>
    </subcellularLocation>
</comment>
<dbReference type="GO" id="GO:0017038">
    <property type="term" value="P:protein import"/>
    <property type="evidence" value="ECO:0007669"/>
    <property type="project" value="InterPro"/>
</dbReference>
<gene>
    <name evidence="7 9" type="primary">tolB</name>
    <name evidence="9" type="ORF">KAK03_20950</name>
</gene>
<evidence type="ECO:0000256" key="7">
    <source>
        <dbReference type="HAMAP-Rule" id="MF_00671"/>
    </source>
</evidence>
<evidence type="ECO:0000313" key="9">
    <source>
        <dbReference type="EMBL" id="MBQ0932947.1"/>
    </source>
</evidence>
<evidence type="ECO:0000256" key="4">
    <source>
        <dbReference type="ARBA" id="ARBA00022729"/>
    </source>
</evidence>
<dbReference type="InterPro" id="IPR011659">
    <property type="entry name" value="WD40"/>
</dbReference>
<dbReference type="InterPro" id="IPR011042">
    <property type="entry name" value="6-blade_b-propeller_TolB-like"/>
</dbReference>
<evidence type="ECO:0000313" key="10">
    <source>
        <dbReference type="Proteomes" id="UP000676246"/>
    </source>
</evidence>
<dbReference type="Pfam" id="PF07676">
    <property type="entry name" value="PD40"/>
    <property type="match status" value="5"/>
</dbReference>
<dbReference type="NCBIfam" id="TIGR02800">
    <property type="entry name" value="propeller_TolB"/>
    <property type="match status" value="1"/>
</dbReference>
<dbReference type="InterPro" id="IPR007195">
    <property type="entry name" value="TolB_N"/>
</dbReference>
<organism evidence="9 10">
    <name type="scientific">Ideonella alba</name>
    <dbReference type="NCBI Taxonomy" id="2824118"/>
    <lineage>
        <taxon>Bacteria</taxon>
        <taxon>Pseudomonadati</taxon>
        <taxon>Pseudomonadota</taxon>
        <taxon>Betaproteobacteria</taxon>
        <taxon>Burkholderiales</taxon>
        <taxon>Sphaerotilaceae</taxon>
        <taxon>Ideonella</taxon>
    </lineage>
</organism>
<proteinExistence type="inferred from homology"/>
<dbReference type="SUPFAM" id="SSF52964">
    <property type="entry name" value="TolB, N-terminal domain"/>
    <property type="match status" value="1"/>
</dbReference>
<comment type="function">
    <text evidence="7">Part of the Tol-Pal system, which plays a role in outer membrane invagination during cell division and is important for maintaining outer membrane integrity.</text>
</comment>
<keyword evidence="6 7" id="KW-0131">Cell cycle</keyword>
<dbReference type="GO" id="GO:0051301">
    <property type="term" value="P:cell division"/>
    <property type="evidence" value="ECO:0007669"/>
    <property type="project" value="UniProtKB-UniRule"/>
</dbReference>
<feature type="domain" description="TolB N-terminal" evidence="8">
    <location>
        <begin position="21"/>
        <end position="118"/>
    </location>
</feature>
<dbReference type="GO" id="GO:0042597">
    <property type="term" value="C:periplasmic space"/>
    <property type="evidence" value="ECO:0007669"/>
    <property type="project" value="UniProtKB-SubCell"/>
</dbReference>
<dbReference type="AlphaFoldDB" id="A0A940YAG8"/>
<accession>A0A940YAG8</accession>
<comment type="similarity">
    <text evidence="2 7">Belongs to the TolB family.</text>
</comment>
<evidence type="ECO:0000256" key="5">
    <source>
        <dbReference type="ARBA" id="ARBA00022764"/>
    </source>
</evidence>
<dbReference type="Gene3D" id="2.120.10.30">
    <property type="entry name" value="TolB, C-terminal domain"/>
    <property type="match status" value="1"/>
</dbReference>
<comment type="caution">
    <text evidence="9">The sequence shown here is derived from an EMBL/GenBank/DDBJ whole genome shotgun (WGS) entry which is preliminary data.</text>
</comment>
<protein>
    <recommendedName>
        <fullName evidence="7">Tol-Pal system protein TolB</fullName>
    </recommendedName>
</protein>
<dbReference type="InterPro" id="IPR014167">
    <property type="entry name" value="Tol-Pal_TolB"/>
</dbReference>
<reference evidence="9 10" key="1">
    <citation type="submission" date="2021-04" db="EMBL/GenBank/DDBJ databases">
        <title>The genome sequence of Ideonella sp. 3Y2.</title>
        <authorList>
            <person name="Liu Y."/>
        </authorList>
    </citation>
    <scope>NUCLEOTIDE SEQUENCE [LARGE SCALE GENOMIC DNA]</scope>
    <source>
        <strain evidence="9 10">3Y2</strain>
    </source>
</reference>
<evidence type="ECO:0000256" key="1">
    <source>
        <dbReference type="ARBA" id="ARBA00004418"/>
    </source>
</evidence>
<evidence type="ECO:0000256" key="2">
    <source>
        <dbReference type="ARBA" id="ARBA00009820"/>
    </source>
</evidence>
<dbReference type="Pfam" id="PF04052">
    <property type="entry name" value="TolB_N"/>
    <property type="match status" value="1"/>
</dbReference>